<keyword evidence="4" id="KW-1185">Reference proteome</keyword>
<proteinExistence type="predicted"/>
<keyword evidence="1" id="KW-0233">DNA recombination</keyword>
<accession>A0A5B8VHV1</accession>
<dbReference type="GO" id="GO:0003677">
    <property type="term" value="F:DNA binding"/>
    <property type="evidence" value="ECO:0007669"/>
    <property type="project" value="InterPro"/>
</dbReference>
<dbReference type="EMBL" id="CP042434">
    <property type="protein sequence ID" value="QEC70631.1"/>
    <property type="molecule type" value="Genomic_DNA"/>
</dbReference>
<dbReference type="InterPro" id="IPR011010">
    <property type="entry name" value="DNA_brk_join_enz"/>
</dbReference>
<dbReference type="Pfam" id="PF00589">
    <property type="entry name" value="Phage_integrase"/>
    <property type="match status" value="1"/>
</dbReference>
<protein>
    <submittedName>
        <fullName evidence="3">Tyrosine-type recombinase/integrase</fullName>
    </submittedName>
</protein>
<dbReference type="KEGG" id="agi:FSB73_01875"/>
<evidence type="ECO:0000256" key="1">
    <source>
        <dbReference type="ARBA" id="ARBA00023172"/>
    </source>
</evidence>
<dbReference type="GO" id="GO:0006310">
    <property type="term" value="P:DNA recombination"/>
    <property type="evidence" value="ECO:0007669"/>
    <property type="project" value="UniProtKB-KW"/>
</dbReference>
<dbReference type="InterPro" id="IPR013762">
    <property type="entry name" value="Integrase-like_cat_sf"/>
</dbReference>
<dbReference type="InterPro" id="IPR002104">
    <property type="entry name" value="Integrase_catalytic"/>
</dbReference>
<evidence type="ECO:0000313" key="4">
    <source>
        <dbReference type="Proteomes" id="UP000321291"/>
    </source>
</evidence>
<dbReference type="GO" id="GO:0015074">
    <property type="term" value="P:DNA integration"/>
    <property type="evidence" value="ECO:0007669"/>
    <property type="project" value="InterPro"/>
</dbReference>
<sequence>MTDYLYLKKKSKNVSKTFFILTVHALRAACKVYDLPYEHFKLPKLPNAKKLPVVLNMKEAKALLIAVAHYNKVYALIIALMLDCGLRISEVPALEVGDIDFERSRLHVRESKRNKDRCIPTSKGVLGKLKTHLDYWSPQKFVFEDLKCSGRAIPIAGINQVLKADVKAAGITKNVKGDLVFTTHTSRKNIFFYGSTMQ</sequence>
<dbReference type="Gene3D" id="1.10.443.10">
    <property type="entry name" value="Intergrase catalytic core"/>
    <property type="match status" value="1"/>
</dbReference>
<gene>
    <name evidence="3" type="ORF">FSB73_01875</name>
</gene>
<dbReference type="OrthoDB" id="9801717at2"/>
<name>A0A5B8VHV1_9BACT</name>
<dbReference type="RefSeq" id="WP_146779894.1">
    <property type="nucleotide sequence ID" value="NZ_CP042434.1"/>
</dbReference>
<reference evidence="3 4" key="1">
    <citation type="journal article" date="2017" name="Int. J. Syst. Evol. Microbiol.">
        <title>Arachidicoccus ginsenosidivorans sp. nov., with ginsenoside-converting activity isolated from ginseng cultivating soil.</title>
        <authorList>
            <person name="Siddiqi M.Z."/>
            <person name="Aslam Z."/>
            <person name="Im W.T."/>
        </authorList>
    </citation>
    <scope>NUCLEOTIDE SEQUENCE [LARGE SCALE GENOMIC DNA]</scope>
    <source>
        <strain evidence="3 4">Gsoil 809</strain>
    </source>
</reference>
<dbReference type="SUPFAM" id="SSF56349">
    <property type="entry name" value="DNA breaking-rejoining enzymes"/>
    <property type="match status" value="1"/>
</dbReference>
<dbReference type="PROSITE" id="PS51898">
    <property type="entry name" value="TYR_RECOMBINASE"/>
    <property type="match status" value="1"/>
</dbReference>
<dbReference type="AlphaFoldDB" id="A0A5B8VHV1"/>
<organism evidence="3 4">
    <name type="scientific">Arachidicoccus ginsenosidivorans</name>
    <dbReference type="NCBI Taxonomy" id="496057"/>
    <lineage>
        <taxon>Bacteria</taxon>
        <taxon>Pseudomonadati</taxon>
        <taxon>Bacteroidota</taxon>
        <taxon>Chitinophagia</taxon>
        <taxon>Chitinophagales</taxon>
        <taxon>Chitinophagaceae</taxon>
        <taxon>Arachidicoccus</taxon>
    </lineage>
</organism>
<evidence type="ECO:0000259" key="2">
    <source>
        <dbReference type="PROSITE" id="PS51898"/>
    </source>
</evidence>
<evidence type="ECO:0000313" key="3">
    <source>
        <dbReference type="EMBL" id="QEC70631.1"/>
    </source>
</evidence>
<dbReference type="Proteomes" id="UP000321291">
    <property type="component" value="Chromosome"/>
</dbReference>
<feature type="domain" description="Tyr recombinase" evidence="2">
    <location>
        <begin position="50"/>
        <end position="198"/>
    </location>
</feature>